<dbReference type="PANTHER" id="PTHR10000:SF25">
    <property type="entry name" value="PHOSPHATASE YKRA-RELATED"/>
    <property type="match status" value="1"/>
</dbReference>
<dbReference type="eggNOG" id="COG0561">
    <property type="taxonomic scope" value="Bacteria"/>
</dbReference>
<dbReference type="STRING" id="500633.CLOHIR_02173"/>
<comment type="caution">
    <text evidence="1">The sequence shown here is derived from an EMBL/GenBank/DDBJ whole genome shotgun (WGS) entry which is preliminary data.</text>
</comment>
<keyword evidence="2" id="KW-1185">Reference proteome</keyword>
<evidence type="ECO:0000313" key="1">
    <source>
        <dbReference type="EMBL" id="EEA84155.1"/>
    </source>
</evidence>
<dbReference type="InterPro" id="IPR036412">
    <property type="entry name" value="HAD-like_sf"/>
</dbReference>
<dbReference type="GO" id="GO:0016791">
    <property type="term" value="F:phosphatase activity"/>
    <property type="evidence" value="ECO:0007669"/>
    <property type="project" value="UniProtKB-ARBA"/>
</dbReference>
<dbReference type="PANTHER" id="PTHR10000">
    <property type="entry name" value="PHOSPHOSERINE PHOSPHATASE"/>
    <property type="match status" value="1"/>
</dbReference>
<sequence length="261" mass="29766">MKKIAFFDVDGTLIDCTNRIMDMSDRVKKAIKDFQKAGNKAFIASGRPHAFLNKELLNFGFDGFILVNGGQVLINNETKFLSSIDKEFVKDIVLNCEKLNIDYCLQGPKYSYLKEGFDKIKNYYKIYDISRDFLKFEFNIDDVDTLKIEMFPSNEEGCKYCESLNKDNFNCFKNYPGEVYELYPVKNSKSKGVLKAIEFEKILLENSYAFGDGRNDIEMIQTVGHGVAMGNAVAELKKVSAEFTDSMKNDGVATYLEKVLL</sequence>
<dbReference type="Gene3D" id="3.40.50.1000">
    <property type="entry name" value="HAD superfamily/HAD-like"/>
    <property type="match status" value="1"/>
</dbReference>
<reference evidence="1 2" key="2">
    <citation type="submission" date="2008-10" db="EMBL/GenBank/DDBJ databases">
        <title>Draft genome sequence of Clostridium hiranonis (DSM 13275).</title>
        <authorList>
            <person name="Sudarsanam P."/>
            <person name="Ley R."/>
            <person name="Guruge J."/>
            <person name="Turnbaugh P.J."/>
            <person name="Mahowald M."/>
            <person name="Liep D."/>
            <person name="Gordon J."/>
        </authorList>
    </citation>
    <scope>NUCLEOTIDE SEQUENCE [LARGE SCALE GENOMIC DNA]</scope>
    <source>
        <strain evidence="1 2">DSM 13275</strain>
    </source>
</reference>
<keyword evidence="1" id="KW-0378">Hydrolase</keyword>
<dbReference type="NCBIfam" id="TIGR00099">
    <property type="entry name" value="Cof-subfamily"/>
    <property type="match status" value="1"/>
</dbReference>
<dbReference type="PROSITE" id="PS01229">
    <property type="entry name" value="COF_2"/>
    <property type="match status" value="1"/>
</dbReference>
<dbReference type="Pfam" id="PF08282">
    <property type="entry name" value="Hydrolase_3"/>
    <property type="match status" value="1"/>
</dbReference>
<dbReference type="InterPro" id="IPR023214">
    <property type="entry name" value="HAD_sf"/>
</dbReference>
<proteinExistence type="predicted"/>
<dbReference type="Gene3D" id="3.30.1240.10">
    <property type="match status" value="1"/>
</dbReference>
<dbReference type="SUPFAM" id="SSF56784">
    <property type="entry name" value="HAD-like"/>
    <property type="match status" value="1"/>
</dbReference>
<dbReference type="OrthoDB" id="9810101at2"/>
<organism evidence="1 2">
    <name type="scientific">Peptacetobacter hiranonis (strain DSM 13275 / JCM 10541 / KCTC 15199 / TO-931)</name>
    <name type="common">Clostridium hiranonis</name>
    <dbReference type="NCBI Taxonomy" id="500633"/>
    <lineage>
        <taxon>Bacteria</taxon>
        <taxon>Bacillati</taxon>
        <taxon>Bacillota</taxon>
        <taxon>Clostridia</taxon>
        <taxon>Peptostreptococcales</taxon>
        <taxon>Peptostreptococcaceae</taxon>
        <taxon>Peptacetobacter</taxon>
    </lineage>
</organism>
<dbReference type="AlphaFoldDB" id="B6G211"/>
<protein>
    <submittedName>
        <fullName evidence="1">HAD hydrolase, family IIB</fullName>
    </submittedName>
</protein>
<dbReference type="GO" id="GO:0000287">
    <property type="term" value="F:magnesium ion binding"/>
    <property type="evidence" value="ECO:0007669"/>
    <property type="project" value="TreeGrafter"/>
</dbReference>
<dbReference type="RefSeq" id="WP_006441011.1">
    <property type="nucleotide sequence ID" value="NZ_DS995361.1"/>
</dbReference>
<dbReference type="Proteomes" id="UP000003178">
    <property type="component" value="Unassembled WGS sequence"/>
</dbReference>
<dbReference type="NCBIfam" id="TIGR01484">
    <property type="entry name" value="HAD-SF-IIB"/>
    <property type="match status" value="1"/>
</dbReference>
<gene>
    <name evidence="1" type="ORF">CLOHIR_02173</name>
</gene>
<reference evidence="1 2" key="1">
    <citation type="submission" date="2008-09" db="EMBL/GenBank/DDBJ databases">
        <authorList>
            <person name="Fulton L."/>
            <person name="Clifton S."/>
            <person name="Fulton B."/>
            <person name="Xu J."/>
            <person name="Minx P."/>
            <person name="Pepin K.H."/>
            <person name="Johnson M."/>
            <person name="Thiruvilangam P."/>
            <person name="Bhonagiri V."/>
            <person name="Nash W.E."/>
            <person name="Mardis E.R."/>
            <person name="Wilson R.K."/>
        </authorList>
    </citation>
    <scope>NUCLEOTIDE SEQUENCE [LARGE SCALE GENOMIC DNA]</scope>
    <source>
        <strain evidence="1 2">DSM 13275</strain>
    </source>
</reference>
<dbReference type="GO" id="GO:0005829">
    <property type="term" value="C:cytosol"/>
    <property type="evidence" value="ECO:0007669"/>
    <property type="project" value="TreeGrafter"/>
</dbReference>
<dbReference type="HOGENOM" id="CLU_044146_7_2_9"/>
<dbReference type="InterPro" id="IPR000150">
    <property type="entry name" value="Cof"/>
</dbReference>
<dbReference type="EMBL" id="ABWP01000086">
    <property type="protein sequence ID" value="EEA84155.1"/>
    <property type="molecule type" value="Genomic_DNA"/>
</dbReference>
<accession>B6G211</accession>
<dbReference type="InterPro" id="IPR006379">
    <property type="entry name" value="HAD-SF_hydro_IIB"/>
</dbReference>
<evidence type="ECO:0000313" key="2">
    <source>
        <dbReference type="Proteomes" id="UP000003178"/>
    </source>
</evidence>
<name>B6G211_PEPHT</name>